<name>G4ZJE8_PHYSP</name>
<feature type="transmembrane region" description="Helical" evidence="1">
    <location>
        <begin position="62"/>
        <end position="83"/>
    </location>
</feature>
<gene>
    <name evidence="2" type="ORF">PHYSODRAFT_315165</name>
</gene>
<organism evidence="2 3">
    <name type="scientific">Phytophthora sojae (strain P6497)</name>
    <name type="common">Soybean stem and root rot agent</name>
    <name type="synonym">Phytophthora megasperma f. sp. glycines</name>
    <dbReference type="NCBI Taxonomy" id="1094619"/>
    <lineage>
        <taxon>Eukaryota</taxon>
        <taxon>Sar</taxon>
        <taxon>Stramenopiles</taxon>
        <taxon>Oomycota</taxon>
        <taxon>Peronosporomycetes</taxon>
        <taxon>Peronosporales</taxon>
        <taxon>Peronosporaceae</taxon>
        <taxon>Phytophthora</taxon>
    </lineage>
</organism>
<dbReference type="EMBL" id="JH159154">
    <property type="protein sequence ID" value="EGZ18222.1"/>
    <property type="molecule type" value="Genomic_DNA"/>
</dbReference>
<feature type="transmembrane region" description="Helical" evidence="1">
    <location>
        <begin position="6"/>
        <end position="24"/>
    </location>
</feature>
<dbReference type="SMR" id="G4ZJE8"/>
<protein>
    <submittedName>
        <fullName evidence="2">Uncharacterized protein</fullName>
    </submittedName>
</protein>
<keyword evidence="1" id="KW-0472">Membrane</keyword>
<dbReference type="GeneID" id="20643816"/>
<dbReference type="KEGG" id="psoj:PHYSODRAFT_315165"/>
<dbReference type="Proteomes" id="UP000002640">
    <property type="component" value="Unassembled WGS sequence"/>
</dbReference>
<keyword evidence="1" id="KW-1133">Transmembrane helix</keyword>
<evidence type="ECO:0000256" key="1">
    <source>
        <dbReference type="SAM" id="Phobius"/>
    </source>
</evidence>
<evidence type="ECO:0000313" key="2">
    <source>
        <dbReference type="EMBL" id="EGZ18222.1"/>
    </source>
</evidence>
<feature type="transmembrane region" description="Helical" evidence="1">
    <location>
        <begin position="104"/>
        <end position="126"/>
    </location>
</feature>
<reference evidence="2 3" key="1">
    <citation type="journal article" date="2006" name="Science">
        <title>Phytophthora genome sequences uncover evolutionary origins and mechanisms of pathogenesis.</title>
        <authorList>
            <person name="Tyler B.M."/>
            <person name="Tripathy S."/>
            <person name="Zhang X."/>
            <person name="Dehal P."/>
            <person name="Jiang R.H."/>
            <person name="Aerts A."/>
            <person name="Arredondo F.D."/>
            <person name="Baxter L."/>
            <person name="Bensasson D."/>
            <person name="Beynon J.L."/>
            <person name="Chapman J."/>
            <person name="Damasceno C.M."/>
            <person name="Dorrance A.E."/>
            <person name="Dou D."/>
            <person name="Dickerman A.W."/>
            <person name="Dubchak I.L."/>
            <person name="Garbelotto M."/>
            <person name="Gijzen M."/>
            <person name="Gordon S.G."/>
            <person name="Govers F."/>
            <person name="Grunwald N.J."/>
            <person name="Huang W."/>
            <person name="Ivors K.L."/>
            <person name="Jones R.W."/>
            <person name="Kamoun S."/>
            <person name="Krampis K."/>
            <person name="Lamour K.H."/>
            <person name="Lee M.K."/>
            <person name="McDonald W.H."/>
            <person name="Medina M."/>
            <person name="Meijer H.J."/>
            <person name="Nordberg E.K."/>
            <person name="Maclean D.J."/>
            <person name="Ospina-Giraldo M.D."/>
            <person name="Morris P.F."/>
            <person name="Phuntumart V."/>
            <person name="Putnam N.H."/>
            <person name="Rash S."/>
            <person name="Rose J.K."/>
            <person name="Sakihama Y."/>
            <person name="Salamov A.A."/>
            <person name="Savidor A."/>
            <person name="Scheuring C.F."/>
            <person name="Smith B.M."/>
            <person name="Sobral B.W."/>
            <person name="Terry A."/>
            <person name="Torto-Alalibo T.A."/>
            <person name="Win J."/>
            <person name="Xu Z."/>
            <person name="Zhang H."/>
            <person name="Grigoriev I.V."/>
            <person name="Rokhsar D.S."/>
            <person name="Boore J.L."/>
        </authorList>
    </citation>
    <scope>NUCLEOTIDE SEQUENCE [LARGE SCALE GENOMIC DNA]</scope>
    <source>
        <strain evidence="2 3">P6497</strain>
    </source>
</reference>
<dbReference type="OMA" id="HHISMAS"/>
<dbReference type="InParanoid" id="G4ZJE8"/>
<feature type="transmembrane region" description="Helical" evidence="1">
    <location>
        <begin position="353"/>
        <end position="375"/>
    </location>
</feature>
<keyword evidence="1" id="KW-0812">Transmembrane</keyword>
<feature type="transmembrane region" description="Helical" evidence="1">
    <location>
        <begin position="36"/>
        <end position="56"/>
    </location>
</feature>
<dbReference type="AlphaFoldDB" id="G4ZJE8"/>
<evidence type="ECO:0000313" key="3">
    <source>
        <dbReference type="Proteomes" id="UP000002640"/>
    </source>
</evidence>
<sequence length="438" mass="49932">MWIRGAVVVCVVTYGIVVQGICLIDEFTVSAHQMLILLVCVPVAVVALSMLISEYLVFPVPFFALLMMPPFFIILTFFLRVVVGSTAIRHMLEHRDQSMHCIRFVCAQASTIVIFPVYELFFRAAAGSHYQIFVILLLPALKVTTKNVVLHFAKSLEDMIPVEVIFTADYCNAVYVATWMQSSSSTTSVVAITLTDLSQTMFMLYGLHRRTTRISSKLRQTVGDADTDHGNMLSMICWICRHPDRFERQAHRGIRRRSCLPHHISSVNTRVLDSLNQILTEPDPQPHGSPQRPTILLRSLEALFTTECLIITAYLEAFMPLFYCSYMMVMVHLQSAQYHREMIGITRNNVVTTIVPLLVFGILQIASFVVLVLLIKHNCGMRALYQLAFVLEKQRALVQCKMVLWMLITLCFRVQHFGVDFKFEFVRLGAPRFWIPQG</sequence>
<keyword evidence="3" id="KW-1185">Reference proteome</keyword>
<feature type="transmembrane region" description="Helical" evidence="1">
    <location>
        <begin position="308"/>
        <end position="333"/>
    </location>
</feature>
<accession>G4ZJE8</accession>
<dbReference type="RefSeq" id="XP_009527280.1">
    <property type="nucleotide sequence ID" value="XM_009528985.1"/>
</dbReference>
<feature type="transmembrane region" description="Helical" evidence="1">
    <location>
        <begin position="186"/>
        <end position="207"/>
    </location>
</feature>
<proteinExistence type="predicted"/>